<evidence type="ECO:0000313" key="6">
    <source>
        <dbReference type="Proteomes" id="UP001243757"/>
    </source>
</evidence>
<dbReference type="PIRSF" id="PIRSF002741">
    <property type="entry name" value="MppA"/>
    <property type="match status" value="1"/>
</dbReference>
<dbReference type="Gene3D" id="3.10.105.10">
    <property type="entry name" value="Dipeptide-binding Protein, Domain 3"/>
    <property type="match status" value="1"/>
</dbReference>
<evidence type="ECO:0000256" key="2">
    <source>
        <dbReference type="ARBA" id="ARBA00005695"/>
    </source>
</evidence>
<sequence length="510" mass="55700">MALLSALPAAAETTITAVMHSGLRVMDPVITTAHITRDNAFMIWDTLVAVDSDFVVQPQMANFDVSEDGLTYTFTLRDGLKWHDGGEVTPADCIASIKRWMVRDGGGQMINDRMESLEATGDKTFVLKLKEAFPYTLQAMAKPSGLALFMMPERIANTPADTAITEYIGSGPFKLVEDEFQPGVKVVYEKFDDYVPAPGPQSWFSGAKDVKVDRVEWVTMPDAQTTINALMNGEVDYVEGVPVDLLPLLEGLDNVKVDVLKKLGAVTIGRMNFLHPPFDNKKIRQAALKAISQEDVLTAMIGNPDYFQVCGAIFGCGTPFEFSDGSESLTTGGDIEGAKKLLEEAGYDGTPIVLMQPTDVATLTAQPIVAAQALRNAGFNVDLQPMDWQTLVTRRASQAKPSEGGWNLFFTGWIVPEVSNPLASIMLNGRGDKAWFGWPTDPEIEAMLNDFASTPDLEGQKAIAQKIQAHVMDNVNYIHLGQYFAPSGWSTSLKGVVNAPFPVFWGVEKE</sequence>
<dbReference type="Proteomes" id="UP001243757">
    <property type="component" value="Unassembled WGS sequence"/>
</dbReference>
<name>A0ABT7F5J0_9RHOB</name>
<evidence type="ECO:0000259" key="4">
    <source>
        <dbReference type="Pfam" id="PF00496"/>
    </source>
</evidence>
<dbReference type="PROSITE" id="PS01040">
    <property type="entry name" value="SBP_BACTERIAL_5"/>
    <property type="match status" value="1"/>
</dbReference>
<dbReference type="PANTHER" id="PTHR30290">
    <property type="entry name" value="PERIPLASMIC BINDING COMPONENT OF ABC TRANSPORTER"/>
    <property type="match status" value="1"/>
</dbReference>
<dbReference type="EMBL" id="JASNJD010000019">
    <property type="protein sequence ID" value="MDK3019879.1"/>
    <property type="molecule type" value="Genomic_DNA"/>
</dbReference>
<gene>
    <name evidence="5" type="ORF">QO033_19535</name>
</gene>
<dbReference type="SUPFAM" id="SSF53850">
    <property type="entry name" value="Periplasmic binding protein-like II"/>
    <property type="match status" value="1"/>
</dbReference>
<comment type="similarity">
    <text evidence="2">Belongs to the bacterial solute-binding protein 5 family.</text>
</comment>
<dbReference type="Gene3D" id="3.40.190.10">
    <property type="entry name" value="Periplasmic binding protein-like II"/>
    <property type="match status" value="1"/>
</dbReference>
<keyword evidence="6" id="KW-1185">Reference proteome</keyword>
<proteinExistence type="inferred from homology"/>
<evidence type="ECO:0000313" key="5">
    <source>
        <dbReference type="EMBL" id="MDK3019879.1"/>
    </source>
</evidence>
<dbReference type="InterPro" id="IPR030678">
    <property type="entry name" value="Peptide/Ni-bd"/>
</dbReference>
<evidence type="ECO:0000256" key="1">
    <source>
        <dbReference type="ARBA" id="ARBA00004418"/>
    </source>
</evidence>
<protein>
    <submittedName>
        <fullName evidence="5">ABC transporter substrate-binding protein</fullName>
    </submittedName>
</protein>
<comment type="caution">
    <text evidence="5">The sequence shown here is derived from an EMBL/GenBank/DDBJ whole genome shotgun (WGS) entry which is preliminary data.</text>
</comment>
<dbReference type="InterPro" id="IPR039424">
    <property type="entry name" value="SBP_5"/>
</dbReference>
<dbReference type="RefSeq" id="WP_284482650.1">
    <property type="nucleotide sequence ID" value="NZ_JASNJD010000019.1"/>
</dbReference>
<comment type="subcellular location">
    <subcellularLocation>
        <location evidence="1">Periplasm</location>
    </subcellularLocation>
</comment>
<feature type="domain" description="Solute-binding protein family 5" evidence="4">
    <location>
        <begin position="56"/>
        <end position="416"/>
    </location>
</feature>
<evidence type="ECO:0000256" key="3">
    <source>
        <dbReference type="ARBA" id="ARBA00022729"/>
    </source>
</evidence>
<dbReference type="Pfam" id="PF00496">
    <property type="entry name" value="SBP_bac_5"/>
    <property type="match status" value="1"/>
</dbReference>
<dbReference type="InterPro" id="IPR023765">
    <property type="entry name" value="SBP_5_CS"/>
</dbReference>
<keyword evidence="3" id="KW-0732">Signal</keyword>
<organism evidence="5 6">
    <name type="scientific">Pseudodonghicola flavimaris</name>
    <dbReference type="NCBI Taxonomy" id="3050036"/>
    <lineage>
        <taxon>Bacteria</taxon>
        <taxon>Pseudomonadati</taxon>
        <taxon>Pseudomonadota</taxon>
        <taxon>Alphaproteobacteria</taxon>
        <taxon>Rhodobacterales</taxon>
        <taxon>Paracoccaceae</taxon>
        <taxon>Pseudodonghicola</taxon>
    </lineage>
</organism>
<dbReference type="PANTHER" id="PTHR30290:SF38">
    <property type="entry name" value="D,D-DIPEPTIDE-BINDING PERIPLASMIC PROTEIN DDPA-RELATED"/>
    <property type="match status" value="1"/>
</dbReference>
<dbReference type="InterPro" id="IPR000914">
    <property type="entry name" value="SBP_5_dom"/>
</dbReference>
<dbReference type="CDD" id="cd08502">
    <property type="entry name" value="PBP2_NikA_DppA_OppA_like_16"/>
    <property type="match status" value="1"/>
</dbReference>
<reference evidence="5 6" key="1">
    <citation type="submission" date="2023-05" db="EMBL/GenBank/DDBJ databases">
        <title>Pseudodonghicola sp. nov.</title>
        <authorList>
            <person name="Huang J."/>
        </authorList>
    </citation>
    <scope>NUCLEOTIDE SEQUENCE [LARGE SCALE GENOMIC DNA]</scope>
    <source>
        <strain evidence="5 6">IC7</strain>
    </source>
</reference>
<accession>A0ABT7F5J0</accession>